<reference evidence="2 3" key="1">
    <citation type="submission" date="2019-09" db="EMBL/GenBank/DDBJ databases">
        <authorList>
            <person name="Ou C."/>
        </authorList>
    </citation>
    <scope>NUCLEOTIDE SEQUENCE [LARGE SCALE GENOMIC DNA]</scope>
    <source>
        <strain evidence="2">S2</strain>
        <tissue evidence="2">Leaf</tissue>
    </source>
</reference>
<protein>
    <recommendedName>
        <fullName evidence="1">F-box domain-containing protein</fullName>
    </recommendedName>
</protein>
<dbReference type="SUPFAM" id="SSF81383">
    <property type="entry name" value="F-box domain"/>
    <property type="match status" value="1"/>
</dbReference>
<name>A0A5N5HXK5_9ROSA</name>
<organism evidence="2 3">
    <name type="scientific">Pyrus ussuriensis x Pyrus communis</name>
    <dbReference type="NCBI Taxonomy" id="2448454"/>
    <lineage>
        <taxon>Eukaryota</taxon>
        <taxon>Viridiplantae</taxon>
        <taxon>Streptophyta</taxon>
        <taxon>Embryophyta</taxon>
        <taxon>Tracheophyta</taxon>
        <taxon>Spermatophyta</taxon>
        <taxon>Magnoliopsida</taxon>
        <taxon>eudicotyledons</taxon>
        <taxon>Gunneridae</taxon>
        <taxon>Pentapetalae</taxon>
        <taxon>rosids</taxon>
        <taxon>fabids</taxon>
        <taxon>Rosales</taxon>
        <taxon>Rosaceae</taxon>
        <taxon>Amygdaloideae</taxon>
        <taxon>Maleae</taxon>
        <taxon>Pyrus</taxon>
    </lineage>
</organism>
<sequence>MQSWPDLPPELLSIIADRLCLIELVRFHSYCKAWNSASSANSARIGSALDFKPWFLLYGTGDEKLDSGQQSKLVADCGTKFNMSLPELDGATCLASHQGWLLLFKEGQCGSNSSMFVFHFTVCVTDHINDDELEVNVLRRGANTWVQVNIRSTRGMISTIECTAYRTHKQRFHFLDRKDGLLVVPIGKSTVSPGGFWFY</sequence>
<evidence type="ECO:0000313" key="3">
    <source>
        <dbReference type="Proteomes" id="UP000327157"/>
    </source>
</evidence>
<evidence type="ECO:0000313" key="2">
    <source>
        <dbReference type="EMBL" id="KAB2632339.1"/>
    </source>
</evidence>
<dbReference type="PANTHER" id="PTHR33110">
    <property type="entry name" value="F-BOX/KELCH-REPEAT PROTEIN-RELATED"/>
    <property type="match status" value="1"/>
</dbReference>
<dbReference type="InterPro" id="IPR001810">
    <property type="entry name" value="F-box_dom"/>
</dbReference>
<dbReference type="EMBL" id="SMOL01000120">
    <property type="protein sequence ID" value="KAB2632339.1"/>
    <property type="molecule type" value="Genomic_DNA"/>
</dbReference>
<comment type="caution">
    <text evidence="2">The sequence shown here is derived from an EMBL/GenBank/DDBJ whole genome shotgun (WGS) entry which is preliminary data.</text>
</comment>
<proteinExistence type="predicted"/>
<feature type="domain" description="F-box" evidence="1">
    <location>
        <begin position="4"/>
        <end position="38"/>
    </location>
</feature>
<dbReference type="Gene3D" id="1.20.1280.50">
    <property type="match status" value="1"/>
</dbReference>
<dbReference type="InterPro" id="IPR036047">
    <property type="entry name" value="F-box-like_dom_sf"/>
</dbReference>
<dbReference type="Proteomes" id="UP000327157">
    <property type="component" value="Chromosome 6"/>
</dbReference>
<dbReference type="OrthoDB" id="1432457at2759"/>
<accession>A0A5N5HXK5</accession>
<dbReference type="Pfam" id="PF00646">
    <property type="entry name" value="F-box"/>
    <property type="match status" value="1"/>
</dbReference>
<evidence type="ECO:0000259" key="1">
    <source>
        <dbReference type="Pfam" id="PF00646"/>
    </source>
</evidence>
<dbReference type="AlphaFoldDB" id="A0A5N5HXK5"/>
<dbReference type="PANTHER" id="PTHR33110:SF71">
    <property type="entry name" value="F-BOX_KELCH-REPEAT PROTEIN"/>
    <property type="match status" value="1"/>
</dbReference>
<reference evidence="3" key="2">
    <citation type="submission" date="2019-10" db="EMBL/GenBank/DDBJ databases">
        <title>A de novo genome assembly of a pear dwarfing rootstock.</title>
        <authorList>
            <person name="Wang F."/>
            <person name="Wang J."/>
            <person name="Li S."/>
            <person name="Zhang Y."/>
            <person name="Fang M."/>
            <person name="Ma L."/>
            <person name="Zhao Y."/>
            <person name="Jiang S."/>
        </authorList>
    </citation>
    <scope>NUCLEOTIDE SEQUENCE [LARGE SCALE GENOMIC DNA]</scope>
</reference>
<keyword evidence="3" id="KW-1185">Reference proteome</keyword>
<reference evidence="2 3" key="3">
    <citation type="submission" date="2019-11" db="EMBL/GenBank/DDBJ databases">
        <title>A de novo genome assembly of a pear dwarfing rootstock.</title>
        <authorList>
            <person name="Wang F."/>
            <person name="Wang J."/>
            <person name="Li S."/>
            <person name="Zhang Y."/>
            <person name="Fang M."/>
            <person name="Ma L."/>
            <person name="Zhao Y."/>
            <person name="Jiang S."/>
        </authorList>
    </citation>
    <scope>NUCLEOTIDE SEQUENCE [LARGE SCALE GENOMIC DNA]</scope>
    <source>
        <strain evidence="2">S2</strain>
        <tissue evidence="2">Leaf</tissue>
    </source>
</reference>
<gene>
    <name evidence="2" type="ORF">D8674_028586</name>
</gene>